<protein>
    <submittedName>
        <fullName evidence="1">Uncharacterized protein</fullName>
    </submittedName>
</protein>
<gene>
    <name evidence="1" type="ORF">CROQUDRAFT_45308</name>
</gene>
<reference evidence="1" key="1">
    <citation type="submission" date="2013-11" db="EMBL/GenBank/DDBJ databases">
        <title>Genome sequence of the fusiform rust pathogen reveals effectors for host alternation and coevolution with pine.</title>
        <authorList>
            <consortium name="DOE Joint Genome Institute"/>
            <person name="Smith K."/>
            <person name="Pendleton A."/>
            <person name="Kubisiak T."/>
            <person name="Anderson C."/>
            <person name="Salamov A."/>
            <person name="Aerts A."/>
            <person name="Riley R."/>
            <person name="Clum A."/>
            <person name="Lindquist E."/>
            <person name="Ence D."/>
            <person name="Campbell M."/>
            <person name="Kronenberg Z."/>
            <person name="Feau N."/>
            <person name="Dhillon B."/>
            <person name="Hamelin R."/>
            <person name="Burleigh J."/>
            <person name="Smith J."/>
            <person name="Yandell M."/>
            <person name="Nelson C."/>
            <person name="Grigoriev I."/>
            <person name="Davis J."/>
        </authorList>
    </citation>
    <scope>NUCLEOTIDE SEQUENCE</scope>
    <source>
        <strain evidence="1">G11</strain>
    </source>
</reference>
<comment type="caution">
    <text evidence="1">The sequence shown here is derived from an EMBL/GenBank/DDBJ whole genome shotgun (WGS) entry which is preliminary data.</text>
</comment>
<dbReference type="SUPFAM" id="SSF50630">
    <property type="entry name" value="Acid proteases"/>
    <property type="match status" value="1"/>
</dbReference>
<keyword evidence="2" id="KW-1185">Reference proteome</keyword>
<evidence type="ECO:0000313" key="2">
    <source>
        <dbReference type="Proteomes" id="UP000886653"/>
    </source>
</evidence>
<dbReference type="OrthoDB" id="2506823at2759"/>
<organism evidence="1 2">
    <name type="scientific">Cronartium quercuum f. sp. fusiforme G11</name>
    <dbReference type="NCBI Taxonomy" id="708437"/>
    <lineage>
        <taxon>Eukaryota</taxon>
        <taxon>Fungi</taxon>
        <taxon>Dikarya</taxon>
        <taxon>Basidiomycota</taxon>
        <taxon>Pucciniomycotina</taxon>
        <taxon>Pucciniomycetes</taxon>
        <taxon>Pucciniales</taxon>
        <taxon>Coleosporiaceae</taxon>
        <taxon>Cronartium</taxon>
    </lineage>
</organism>
<dbReference type="InterPro" id="IPR021109">
    <property type="entry name" value="Peptidase_aspartic_dom_sf"/>
</dbReference>
<sequence>MSKYGFSVQYGDIIECKFKYSKGCHTSVQNKDRESRILTIDLSPENHIDVAQLQAEAEIPQSWAGSKISKHVMDARQLLTRPAPGKAHTLGHHSLTTALLENQEVRILLDSGAACLVVGRTFLEKLFPEWRMKLLPCSNMTFKSCNNRLEAIGIIELPLIFPHIQGSVRIKPEFVVMEDATPEYFILGSDFFGLYGIDIVHSREKYFTIGNDNKKKKFALCKSRDILPIENNKADVGEMKQNETITPINDTQKVNEAIKKLIIGPKLTEKQRCDLETLVKNIQTHLP</sequence>
<accession>A0A9P6NLP4</accession>
<evidence type="ECO:0000313" key="1">
    <source>
        <dbReference type="EMBL" id="KAG0145801.1"/>
    </source>
</evidence>
<name>A0A9P6NLP4_9BASI</name>
<dbReference type="Gene3D" id="2.40.70.10">
    <property type="entry name" value="Acid Proteases"/>
    <property type="match status" value="1"/>
</dbReference>
<dbReference type="EMBL" id="MU167270">
    <property type="protein sequence ID" value="KAG0145801.1"/>
    <property type="molecule type" value="Genomic_DNA"/>
</dbReference>
<proteinExistence type="predicted"/>
<dbReference type="Proteomes" id="UP000886653">
    <property type="component" value="Unassembled WGS sequence"/>
</dbReference>
<dbReference type="AlphaFoldDB" id="A0A9P6NLP4"/>